<dbReference type="OrthoDB" id="8123811at2759"/>
<protein>
    <submittedName>
        <fullName evidence="2">Uncharacterized protein</fullName>
    </submittedName>
</protein>
<accession>A0A8J2RP23</accession>
<evidence type="ECO:0000256" key="1">
    <source>
        <dbReference type="SAM" id="MobiDB-lite"/>
    </source>
</evidence>
<dbReference type="EMBL" id="CAKKLH010000235">
    <property type="protein sequence ID" value="CAH0106771.1"/>
    <property type="molecule type" value="Genomic_DNA"/>
</dbReference>
<gene>
    <name evidence="2" type="ORF">DGAL_LOCUS9931</name>
</gene>
<dbReference type="AlphaFoldDB" id="A0A8J2RP23"/>
<keyword evidence="3" id="KW-1185">Reference proteome</keyword>
<organism evidence="2 3">
    <name type="scientific">Daphnia galeata</name>
    <dbReference type="NCBI Taxonomy" id="27404"/>
    <lineage>
        <taxon>Eukaryota</taxon>
        <taxon>Metazoa</taxon>
        <taxon>Ecdysozoa</taxon>
        <taxon>Arthropoda</taxon>
        <taxon>Crustacea</taxon>
        <taxon>Branchiopoda</taxon>
        <taxon>Diplostraca</taxon>
        <taxon>Cladocera</taxon>
        <taxon>Anomopoda</taxon>
        <taxon>Daphniidae</taxon>
        <taxon>Daphnia</taxon>
    </lineage>
</organism>
<reference evidence="2" key="1">
    <citation type="submission" date="2021-11" db="EMBL/GenBank/DDBJ databases">
        <authorList>
            <person name="Schell T."/>
        </authorList>
    </citation>
    <scope>NUCLEOTIDE SEQUENCE</scope>
    <source>
        <strain evidence="2">M5</strain>
    </source>
</reference>
<evidence type="ECO:0000313" key="3">
    <source>
        <dbReference type="Proteomes" id="UP000789390"/>
    </source>
</evidence>
<evidence type="ECO:0000313" key="2">
    <source>
        <dbReference type="EMBL" id="CAH0106771.1"/>
    </source>
</evidence>
<comment type="caution">
    <text evidence="2">The sequence shown here is derived from an EMBL/GenBank/DDBJ whole genome shotgun (WGS) entry which is preliminary data.</text>
</comment>
<name>A0A8J2RP23_9CRUS</name>
<feature type="compositionally biased region" description="Polar residues" evidence="1">
    <location>
        <begin position="25"/>
        <end position="37"/>
    </location>
</feature>
<feature type="region of interest" description="Disordered" evidence="1">
    <location>
        <begin position="1"/>
        <end position="45"/>
    </location>
</feature>
<sequence length="154" mass="17478">MADELKETSEGSAPLTHDTKPGNHTAVSSLTPTSTASRGIKKGRDGSHGLKFESKLLPLFCIRGLGAGYKFELAKENENLTGKFDDVIFRYEVADDTSAGKHWRYRFLQAKHKENVKEKIVTDHLLVYNPKGDFSLSKYFHSYYKIRSSLPFRY</sequence>
<dbReference type="Proteomes" id="UP000789390">
    <property type="component" value="Unassembled WGS sequence"/>
</dbReference>
<proteinExistence type="predicted"/>